<keyword evidence="5" id="KW-0496">Mitochondrion</keyword>
<evidence type="ECO:0000313" key="8">
    <source>
        <dbReference type="EMBL" id="CAD1584485.1"/>
    </source>
</evidence>
<evidence type="ECO:0000256" key="7">
    <source>
        <dbReference type="ARBA" id="ARBA00035189"/>
    </source>
</evidence>
<keyword evidence="4" id="KW-0689">Ribosomal protein</keyword>
<protein>
    <recommendedName>
        <fullName evidence="7">Large ribosomal subunit protein mL42</fullName>
    </recommendedName>
</protein>
<proteinExistence type="inferred from homology"/>
<comment type="similarity">
    <text evidence="2">Belongs to the mitochondrion-specific ribosomal protein mL42 family.</text>
</comment>
<sequence>MAVCWHPEPKFPYEFSKPLPAPQPVEESVLKITEAEAYKVWSPPQSTAQIAEELARKTYTCKHRWFPRARDKRAKKTKPDRPYL</sequence>
<evidence type="ECO:0000256" key="6">
    <source>
        <dbReference type="ARBA" id="ARBA00023274"/>
    </source>
</evidence>
<reference evidence="8" key="1">
    <citation type="submission" date="2020-07" db="EMBL/GenBank/DDBJ databases">
        <authorList>
            <person name="Ferguson B K."/>
        </authorList>
    </citation>
    <scope>NUCLEOTIDE SEQUENCE</scope>
    <source>
        <strain evidence="8">L06</strain>
    </source>
</reference>
<evidence type="ECO:0000256" key="2">
    <source>
        <dbReference type="ARBA" id="ARBA00005556"/>
    </source>
</evidence>
<dbReference type="GO" id="GO:0005762">
    <property type="term" value="C:mitochondrial large ribosomal subunit"/>
    <property type="evidence" value="ECO:0007669"/>
    <property type="project" value="TreeGrafter"/>
</dbReference>
<dbReference type="AlphaFoldDB" id="A0A6V7M7U4"/>
<keyword evidence="6" id="KW-0687">Ribonucleoprotein</keyword>
<comment type="subcellular location">
    <subcellularLocation>
        <location evidence="1">Mitochondrion</location>
    </subcellularLocation>
</comment>
<dbReference type="Pfam" id="PF10210">
    <property type="entry name" value="MRP-S32"/>
    <property type="match status" value="1"/>
</dbReference>
<organism evidence="8">
    <name type="scientific">Bracon brevicornis</name>
    <dbReference type="NCBI Taxonomy" id="1563983"/>
    <lineage>
        <taxon>Eukaryota</taxon>
        <taxon>Metazoa</taxon>
        <taxon>Ecdysozoa</taxon>
        <taxon>Arthropoda</taxon>
        <taxon>Hexapoda</taxon>
        <taxon>Insecta</taxon>
        <taxon>Pterygota</taxon>
        <taxon>Neoptera</taxon>
        <taxon>Endopterygota</taxon>
        <taxon>Hymenoptera</taxon>
        <taxon>Apocrita</taxon>
        <taxon>Ichneumonoidea</taxon>
        <taxon>Braconidae</taxon>
        <taxon>Braconinae</taxon>
        <taxon>Bracon</taxon>
    </lineage>
</organism>
<dbReference type="EMBL" id="CADCXW020000348">
    <property type="protein sequence ID" value="CAD1584485.1"/>
    <property type="molecule type" value="Genomic_DNA"/>
</dbReference>
<evidence type="ECO:0000256" key="4">
    <source>
        <dbReference type="ARBA" id="ARBA00022980"/>
    </source>
</evidence>
<dbReference type="InterPro" id="IPR019346">
    <property type="entry name" value="Ribosomal_mL42"/>
</dbReference>
<evidence type="ECO:0000256" key="3">
    <source>
        <dbReference type="ARBA" id="ARBA00022946"/>
    </source>
</evidence>
<keyword evidence="3" id="KW-0809">Transit peptide</keyword>
<evidence type="ECO:0000256" key="1">
    <source>
        <dbReference type="ARBA" id="ARBA00004173"/>
    </source>
</evidence>
<dbReference type="PANTHER" id="PTHR13450:SF4">
    <property type="entry name" value="LARGE RIBOSOMAL SUBUNIT PROTEIN ML42"/>
    <property type="match status" value="1"/>
</dbReference>
<evidence type="ECO:0000256" key="5">
    <source>
        <dbReference type="ARBA" id="ARBA00023128"/>
    </source>
</evidence>
<dbReference type="PANTHER" id="PTHR13450">
    <property type="entry name" value="MITOCHONDRIAL 39S RIBOSOMAL PROTEIN L42"/>
    <property type="match status" value="1"/>
</dbReference>
<gene>
    <name evidence="8" type="ORF">BBRV_LOCUS126097</name>
</gene>
<name>A0A6V7M7U4_9HYME</name>
<accession>A0A6V7M7U4</accession>